<name>A0A316Z222_9BASI</name>
<gene>
    <name evidence="1" type="ORF">FA09DRAFT_362642</name>
</gene>
<dbReference type="GeneID" id="37273039"/>
<protein>
    <submittedName>
        <fullName evidence="1">Uncharacterized protein</fullName>
    </submittedName>
</protein>
<dbReference type="RefSeq" id="XP_025595860.1">
    <property type="nucleotide sequence ID" value="XM_025745495.1"/>
</dbReference>
<accession>A0A316Z222</accession>
<dbReference type="AlphaFoldDB" id="A0A316Z222"/>
<proteinExistence type="predicted"/>
<reference evidence="1 2" key="1">
    <citation type="journal article" date="2018" name="Mol. Biol. Evol.">
        <title>Broad Genomic Sampling Reveals a Smut Pathogenic Ancestry of the Fungal Clade Ustilaginomycotina.</title>
        <authorList>
            <person name="Kijpornyongpan T."/>
            <person name="Mondo S.J."/>
            <person name="Barry K."/>
            <person name="Sandor L."/>
            <person name="Lee J."/>
            <person name="Lipzen A."/>
            <person name="Pangilinan J."/>
            <person name="LaButti K."/>
            <person name="Hainaut M."/>
            <person name="Henrissat B."/>
            <person name="Grigoriev I.V."/>
            <person name="Spatafora J.W."/>
            <person name="Aime M.C."/>
        </authorList>
    </citation>
    <scope>NUCLEOTIDE SEQUENCE [LARGE SCALE GENOMIC DNA]</scope>
    <source>
        <strain evidence="1 2">MCA 4186</strain>
    </source>
</reference>
<organism evidence="1 2">
    <name type="scientific">Tilletiopsis washingtonensis</name>
    <dbReference type="NCBI Taxonomy" id="58919"/>
    <lineage>
        <taxon>Eukaryota</taxon>
        <taxon>Fungi</taxon>
        <taxon>Dikarya</taxon>
        <taxon>Basidiomycota</taxon>
        <taxon>Ustilaginomycotina</taxon>
        <taxon>Exobasidiomycetes</taxon>
        <taxon>Entylomatales</taxon>
        <taxon>Entylomatales incertae sedis</taxon>
        <taxon>Tilletiopsis</taxon>
    </lineage>
</organism>
<dbReference type="OrthoDB" id="3346590at2759"/>
<evidence type="ECO:0000313" key="2">
    <source>
        <dbReference type="Proteomes" id="UP000245946"/>
    </source>
</evidence>
<keyword evidence="2" id="KW-1185">Reference proteome</keyword>
<dbReference type="EMBL" id="KZ819303">
    <property type="protein sequence ID" value="PWN95581.1"/>
    <property type="molecule type" value="Genomic_DNA"/>
</dbReference>
<dbReference type="Proteomes" id="UP000245946">
    <property type="component" value="Unassembled WGS sequence"/>
</dbReference>
<evidence type="ECO:0000313" key="1">
    <source>
        <dbReference type="EMBL" id="PWN95581.1"/>
    </source>
</evidence>
<sequence>MASQRPCEISPSPPVIDKPGRWQSVACIRIRSAPPCNGFLIPSPRSPSLCLLSRSRSASLILSLHLAYPLFSALVAHLSDMFNNKAVLLLAVLAAASSRAAIPEAARCGYEPDGAHITCHAGNTGYPDGAPVTYNMRDVDEAAAFMRRSDALATIEAGIANVARRAEVNSLPVDASGSVVGQSWHASGAPNDNYVSDVIREGNKGGSVIGSSCHFGTSRRGMECVKARADGTVEPEERDLNPHAEAGKRDVITDQSVLGADCYFGNQRRDGNAKVLCKQLSHPTYGPTGYSGVIGLANLRRDTITSDQPGRLEATPGGADITSYKAITGATCHYGNTRRAPDGASFTCTQTTAPLYGPNGGSPTLIAARRDVGERTGVEYDMRRASDVVDFHHRRAQWHGADASWRRAEQPCDNTPVGPIGPQATYVTRRDVPQPTQGFARRQQQPQAQRRCSNLPIKPVGPTVTYISKADWMKQQGLA</sequence>